<feature type="transmembrane region" description="Helical" evidence="7">
    <location>
        <begin position="206"/>
        <end position="224"/>
    </location>
</feature>
<evidence type="ECO:0000256" key="6">
    <source>
        <dbReference type="SAM" id="MobiDB-lite"/>
    </source>
</evidence>
<feature type="transmembrane region" description="Helical" evidence="7">
    <location>
        <begin position="84"/>
        <end position="110"/>
    </location>
</feature>
<keyword evidence="10" id="KW-1185">Reference proteome</keyword>
<evidence type="ECO:0000256" key="2">
    <source>
        <dbReference type="ARBA" id="ARBA00022692"/>
    </source>
</evidence>
<evidence type="ECO:0000256" key="5">
    <source>
        <dbReference type="ARBA" id="ARBA00038359"/>
    </source>
</evidence>
<evidence type="ECO:0000259" key="8">
    <source>
        <dbReference type="Pfam" id="PF20684"/>
    </source>
</evidence>
<comment type="similarity">
    <text evidence="5">Belongs to the SAT4 family.</text>
</comment>
<sequence>MVVNNRGPQIEAVAILFLALSIIFVALRCYVRAVMMKGFGLDDWLSLAALALFVLYCIFVLKGVQYGTGRHLVDLPQANVPIALKWWWCCELAYIASTCLLKLSIGVFLGRICIHKGQKLTIWVVMAGMSIFSVVYFFIIVFQCSPVVYFWTQYSGGIGSCVNPSVVADSTYAHSAVSAVADWTLGILPVFLVWNLAMSPRTKISVALILALGAVGSTATIVRIPYINQLTETSDFLFSTTDVAIWSTVEPGIGITAAAMATLRPLFQSFLARSKLLGSSSHAYPKPSGSAAFPNRQGYFRSGSGPDGGRNAGTLELGLRTDIGKGDGITTVIKSAHDKSEDSREPRKLEKTKSRGDEQGLKKGMSDWSTSESRLKFDDSSSEDLPASWTVRKHTEVTTTSQAITAPPVPEQRKNAWM</sequence>
<evidence type="ECO:0000256" key="3">
    <source>
        <dbReference type="ARBA" id="ARBA00022989"/>
    </source>
</evidence>
<proteinExistence type="inferred from homology"/>
<dbReference type="Proteomes" id="UP001629113">
    <property type="component" value="Unassembled WGS sequence"/>
</dbReference>
<feature type="region of interest" description="Disordered" evidence="6">
    <location>
        <begin position="334"/>
        <end position="418"/>
    </location>
</feature>
<feature type="transmembrane region" description="Helical" evidence="7">
    <location>
        <begin position="12"/>
        <end position="31"/>
    </location>
</feature>
<dbReference type="InterPro" id="IPR049326">
    <property type="entry name" value="Rhodopsin_dom_fungi"/>
</dbReference>
<keyword evidence="2 7" id="KW-0812">Transmembrane</keyword>
<name>A0ABR4PUL7_9HELO</name>
<evidence type="ECO:0000313" key="10">
    <source>
        <dbReference type="Proteomes" id="UP001629113"/>
    </source>
</evidence>
<feature type="transmembrane region" description="Helical" evidence="7">
    <location>
        <begin position="172"/>
        <end position="194"/>
    </location>
</feature>
<feature type="region of interest" description="Disordered" evidence="6">
    <location>
        <begin position="284"/>
        <end position="314"/>
    </location>
</feature>
<accession>A0ABR4PUL7</accession>
<protein>
    <recommendedName>
        <fullName evidence="8">Rhodopsin domain-containing protein</fullName>
    </recommendedName>
</protein>
<evidence type="ECO:0000256" key="7">
    <source>
        <dbReference type="SAM" id="Phobius"/>
    </source>
</evidence>
<evidence type="ECO:0000313" key="9">
    <source>
        <dbReference type="EMBL" id="KAL3427053.1"/>
    </source>
</evidence>
<dbReference type="EMBL" id="JBFCZG010000001">
    <property type="protein sequence ID" value="KAL3427053.1"/>
    <property type="molecule type" value="Genomic_DNA"/>
</dbReference>
<reference evidence="9 10" key="1">
    <citation type="submission" date="2024-06" db="EMBL/GenBank/DDBJ databases">
        <title>Complete genome of Phlyctema vagabunda strain 19-DSS-EL-015.</title>
        <authorList>
            <person name="Fiorenzani C."/>
        </authorList>
    </citation>
    <scope>NUCLEOTIDE SEQUENCE [LARGE SCALE GENOMIC DNA]</scope>
    <source>
        <strain evidence="9 10">19-DSS-EL-015</strain>
    </source>
</reference>
<feature type="compositionally biased region" description="Basic and acidic residues" evidence="6">
    <location>
        <begin position="335"/>
        <end position="365"/>
    </location>
</feature>
<evidence type="ECO:0000256" key="1">
    <source>
        <dbReference type="ARBA" id="ARBA00004141"/>
    </source>
</evidence>
<gene>
    <name evidence="9" type="ORF">PVAG01_00562</name>
</gene>
<dbReference type="PANTHER" id="PTHR33048">
    <property type="entry name" value="PTH11-LIKE INTEGRAL MEMBRANE PROTEIN (AFU_ORTHOLOGUE AFUA_5G11245)"/>
    <property type="match status" value="1"/>
</dbReference>
<feature type="transmembrane region" description="Helical" evidence="7">
    <location>
        <begin position="43"/>
        <end position="64"/>
    </location>
</feature>
<organism evidence="9 10">
    <name type="scientific">Phlyctema vagabunda</name>
    <dbReference type="NCBI Taxonomy" id="108571"/>
    <lineage>
        <taxon>Eukaryota</taxon>
        <taxon>Fungi</taxon>
        <taxon>Dikarya</taxon>
        <taxon>Ascomycota</taxon>
        <taxon>Pezizomycotina</taxon>
        <taxon>Leotiomycetes</taxon>
        <taxon>Helotiales</taxon>
        <taxon>Dermateaceae</taxon>
        <taxon>Phlyctema</taxon>
    </lineage>
</organism>
<feature type="transmembrane region" description="Helical" evidence="7">
    <location>
        <begin position="122"/>
        <end position="152"/>
    </location>
</feature>
<dbReference type="PANTHER" id="PTHR33048:SF96">
    <property type="entry name" value="INTEGRAL MEMBRANE PROTEIN"/>
    <property type="match status" value="1"/>
</dbReference>
<feature type="domain" description="Rhodopsin" evidence="8">
    <location>
        <begin position="27"/>
        <end position="268"/>
    </location>
</feature>
<comment type="caution">
    <text evidence="9">The sequence shown here is derived from an EMBL/GenBank/DDBJ whole genome shotgun (WGS) entry which is preliminary data.</text>
</comment>
<comment type="subcellular location">
    <subcellularLocation>
        <location evidence="1">Membrane</location>
        <topology evidence="1">Multi-pass membrane protein</topology>
    </subcellularLocation>
</comment>
<keyword evidence="3 7" id="KW-1133">Transmembrane helix</keyword>
<evidence type="ECO:0000256" key="4">
    <source>
        <dbReference type="ARBA" id="ARBA00023136"/>
    </source>
</evidence>
<keyword evidence="4 7" id="KW-0472">Membrane</keyword>
<dbReference type="Pfam" id="PF20684">
    <property type="entry name" value="Fung_rhodopsin"/>
    <property type="match status" value="1"/>
</dbReference>
<dbReference type="InterPro" id="IPR052337">
    <property type="entry name" value="SAT4-like"/>
</dbReference>